<accession>A0ACC6J8A1</accession>
<gene>
    <name evidence="1" type="ORF">J2786_002382</name>
</gene>
<organism evidence="1 2">
    <name type="scientific">Chryseobacterium vietnamense</name>
    <dbReference type="NCBI Taxonomy" id="866785"/>
    <lineage>
        <taxon>Bacteria</taxon>
        <taxon>Pseudomonadati</taxon>
        <taxon>Bacteroidota</taxon>
        <taxon>Flavobacteriia</taxon>
        <taxon>Flavobacteriales</taxon>
        <taxon>Weeksellaceae</taxon>
        <taxon>Chryseobacterium group</taxon>
        <taxon>Chryseobacterium</taxon>
    </lineage>
</organism>
<proteinExistence type="predicted"/>
<evidence type="ECO:0000313" key="2">
    <source>
        <dbReference type="Proteomes" id="UP001184833"/>
    </source>
</evidence>
<dbReference type="Proteomes" id="UP001184833">
    <property type="component" value="Unassembled WGS sequence"/>
</dbReference>
<reference evidence="1" key="1">
    <citation type="submission" date="2023-07" db="EMBL/GenBank/DDBJ databases">
        <title>Sorghum-associated microbial communities from plants grown in Nebraska, USA.</title>
        <authorList>
            <person name="Schachtman D."/>
        </authorList>
    </citation>
    <scope>NUCLEOTIDE SEQUENCE</scope>
    <source>
        <strain evidence="1">DS2329</strain>
    </source>
</reference>
<dbReference type="EMBL" id="JAVDQX010000002">
    <property type="protein sequence ID" value="MDR6459275.1"/>
    <property type="molecule type" value="Genomic_DNA"/>
</dbReference>
<evidence type="ECO:0000313" key="1">
    <source>
        <dbReference type="EMBL" id="MDR6459275.1"/>
    </source>
</evidence>
<keyword evidence="2" id="KW-1185">Reference proteome</keyword>
<protein>
    <submittedName>
        <fullName evidence="1">Uncharacterized protein</fullName>
    </submittedName>
</protein>
<name>A0ACC6J8A1_9FLAO</name>
<sequence length="36" mass="4235">MKFKLNSTTLVADSAKYRKTENNNKFVNFSPNYFCL</sequence>
<comment type="caution">
    <text evidence="1">The sequence shown here is derived from an EMBL/GenBank/DDBJ whole genome shotgun (WGS) entry which is preliminary data.</text>
</comment>